<comment type="caution">
    <text evidence="5">The sequence shown here is derived from an EMBL/GenBank/DDBJ whole genome shotgun (WGS) entry which is preliminary data.</text>
</comment>
<dbReference type="CDD" id="cd19941">
    <property type="entry name" value="TIL"/>
    <property type="match status" value="1"/>
</dbReference>
<keyword evidence="1" id="KW-0677">Repeat</keyword>
<keyword evidence="6" id="KW-1185">Reference proteome</keyword>
<reference evidence="5" key="1">
    <citation type="submission" date="2021-01" db="EMBL/GenBank/DDBJ databases">
        <title>A chromosome-scale assembly of European eel, Anguilla anguilla.</title>
        <authorList>
            <person name="Henkel C."/>
            <person name="Jong-Raadsen S.A."/>
            <person name="Dufour S."/>
            <person name="Weltzien F.-A."/>
            <person name="Palstra A.P."/>
            <person name="Pelster B."/>
            <person name="Spaink H.P."/>
            <person name="Van Den Thillart G.E."/>
            <person name="Jansen H."/>
            <person name="Zahm M."/>
            <person name="Klopp C."/>
            <person name="Cedric C."/>
            <person name="Louis A."/>
            <person name="Berthelot C."/>
            <person name="Parey E."/>
            <person name="Roest Crollius H."/>
            <person name="Montfort J."/>
            <person name="Robinson-Rechavi M."/>
            <person name="Bucao C."/>
            <person name="Bouchez O."/>
            <person name="Gislard M."/>
            <person name="Lluch J."/>
            <person name="Milhes M."/>
            <person name="Lampietro C."/>
            <person name="Lopez Roques C."/>
            <person name="Donnadieu C."/>
            <person name="Braasch I."/>
            <person name="Desvignes T."/>
            <person name="Postlethwait J."/>
            <person name="Bobe J."/>
            <person name="Guiguen Y."/>
            <person name="Dirks R."/>
        </authorList>
    </citation>
    <scope>NUCLEOTIDE SEQUENCE</scope>
    <source>
        <strain evidence="5">Tag_6206</strain>
        <tissue evidence="5">Liver</tissue>
    </source>
</reference>
<dbReference type="SUPFAM" id="SSF57567">
    <property type="entry name" value="Serine protease inhibitors"/>
    <property type="match status" value="1"/>
</dbReference>
<keyword evidence="3" id="KW-0325">Glycoprotein</keyword>
<accession>A0A9D3RRB7</accession>
<dbReference type="InterPro" id="IPR036084">
    <property type="entry name" value="Ser_inhib-like_sf"/>
</dbReference>
<evidence type="ECO:0000259" key="4">
    <source>
        <dbReference type="PROSITE" id="PS51233"/>
    </source>
</evidence>
<dbReference type="GO" id="GO:0005615">
    <property type="term" value="C:extracellular space"/>
    <property type="evidence" value="ECO:0007669"/>
    <property type="project" value="TreeGrafter"/>
</dbReference>
<protein>
    <recommendedName>
        <fullName evidence="4">VWFD domain-containing protein</fullName>
    </recommendedName>
</protein>
<dbReference type="AlphaFoldDB" id="A0A9D3RRB7"/>
<dbReference type="PANTHER" id="PTHR11339:SF408">
    <property type="entry name" value="MUCIN-5B"/>
    <property type="match status" value="1"/>
</dbReference>
<name>A0A9D3RRB7_ANGAN</name>
<evidence type="ECO:0000313" key="6">
    <source>
        <dbReference type="Proteomes" id="UP001044222"/>
    </source>
</evidence>
<dbReference type="InterPro" id="IPR050780">
    <property type="entry name" value="Mucin_vWF_Thrombospondin_sf"/>
</dbReference>
<dbReference type="SMART" id="SM00216">
    <property type="entry name" value="VWD"/>
    <property type="match status" value="1"/>
</dbReference>
<dbReference type="Pfam" id="PF08742">
    <property type="entry name" value="C8"/>
    <property type="match status" value="1"/>
</dbReference>
<dbReference type="Pfam" id="PF23244">
    <property type="entry name" value="VWF"/>
    <property type="match status" value="1"/>
</dbReference>
<sequence>MVLFNCEGTKSGTKGSECQRSCSALNMECVSTECISGCVCPEGLVADGMGGCVKEETCPCIHNGVPYQPGSKIKVSCNKCTCKKSKWECTSNECHGTCAIYGDGNYITFDEKRFRFSGGCEYTLTQDYCSKSINGTFRVVTENVPCGTTGTTCSKAIKLYLEGNELVLAEGKYHVIQRETGSEIPFKIRTMGIYLVVEANNGLILIWDRKTSMFIKLAPTFEGRVCGLCGNYDGNGNNDFTTRSQSPVANAVDFGNSWKVAPTCPDAELIKDPCTSNPYRQAWAQKQCSIINSNVFSTCHSQVDPGQYYDACVSDSCACDSGGDCECFCTAVASYAQACNEAGVCVAWRTPQICRESQQTTQAKALCRNENVFI</sequence>
<dbReference type="InterPro" id="IPR014853">
    <property type="entry name" value="VWF/SSPO/ZAN-like_Cys-rich_dom"/>
</dbReference>
<evidence type="ECO:0000313" key="5">
    <source>
        <dbReference type="EMBL" id="KAG5839955.1"/>
    </source>
</evidence>
<dbReference type="InterPro" id="IPR001846">
    <property type="entry name" value="VWF_type-D"/>
</dbReference>
<dbReference type="Pfam" id="PF00094">
    <property type="entry name" value="VWD"/>
    <property type="match status" value="1"/>
</dbReference>
<dbReference type="InterPro" id="IPR001007">
    <property type="entry name" value="VWF_dom"/>
</dbReference>
<evidence type="ECO:0000256" key="3">
    <source>
        <dbReference type="ARBA" id="ARBA00023180"/>
    </source>
</evidence>
<proteinExistence type="predicted"/>
<dbReference type="Gene3D" id="2.10.25.10">
    <property type="entry name" value="Laminin"/>
    <property type="match status" value="1"/>
</dbReference>
<dbReference type="GO" id="GO:0031012">
    <property type="term" value="C:extracellular matrix"/>
    <property type="evidence" value="ECO:0007669"/>
    <property type="project" value="TreeGrafter"/>
</dbReference>
<dbReference type="SMART" id="SM00215">
    <property type="entry name" value="VWC_out"/>
    <property type="match status" value="1"/>
</dbReference>
<dbReference type="PANTHER" id="PTHR11339">
    <property type="entry name" value="EXTRACELLULAR MATRIX GLYCOPROTEIN RELATED"/>
    <property type="match status" value="1"/>
</dbReference>
<evidence type="ECO:0000256" key="1">
    <source>
        <dbReference type="ARBA" id="ARBA00022737"/>
    </source>
</evidence>
<feature type="domain" description="VWFD" evidence="4">
    <location>
        <begin position="96"/>
        <end position="265"/>
    </location>
</feature>
<organism evidence="5 6">
    <name type="scientific">Anguilla anguilla</name>
    <name type="common">European freshwater eel</name>
    <name type="synonym">Muraena anguilla</name>
    <dbReference type="NCBI Taxonomy" id="7936"/>
    <lineage>
        <taxon>Eukaryota</taxon>
        <taxon>Metazoa</taxon>
        <taxon>Chordata</taxon>
        <taxon>Craniata</taxon>
        <taxon>Vertebrata</taxon>
        <taxon>Euteleostomi</taxon>
        <taxon>Actinopterygii</taxon>
        <taxon>Neopterygii</taxon>
        <taxon>Teleostei</taxon>
        <taxon>Anguilliformes</taxon>
        <taxon>Anguillidae</taxon>
        <taxon>Anguilla</taxon>
    </lineage>
</organism>
<gene>
    <name evidence="5" type="ORF">ANANG_G00210790</name>
</gene>
<dbReference type="EMBL" id="JAFIRN010000011">
    <property type="protein sequence ID" value="KAG5839955.1"/>
    <property type="molecule type" value="Genomic_DNA"/>
</dbReference>
<dbReference type="PROSITE" id="PS51233">
    <property type="entry name" value="VWFD"/>
    <property type="match status" value="1"/>
</dbReference>
<dbReference type="Pfam" id="PF01826">
    <property type="entry name" value="TIL"/>
    <property type="match status" value="1"/>
</dbReference>
<dbReference type="Proteomes" id="UP001044222">
    <property type="component" value="Chromosome 11"/>
</dbReference>
<dbReference type="InterPro" id="IPR002919">
    <property type="entry name" value="TIL_dom"/>
</dbReference>
<keyword evidence="2" id="KW-1015">Disulfide bond</keyword>
<dbReference type="SMART" id="SM00832">
    <property type="entry name" value="C8"/>
    <property type="match status" value="1"/>
</dbReference>
<evidence type="ECO:0000256" key="2">
    <source>
        <dbReference type="ARBA" id="ARBA00023157"/>
    </source>
</evidence>